<dbReference type="EMBL" id="VUJU01003119">
    <property type="protein sequence ID" value="KAF0759078.1"/>
    <property type="molecule type" value="Genomic_DNA"/>
</dbReference>
<keyword evidence="4" id="KW-1185">Reference proteome</keyword>
<dbReference type="PANTHER" id="PTHR46289">
    <property type="entry name" value="52 KDA REPRESSOR OF THE INHIBITOR OF THE PROTEIN KINASE-LIKE PROTEIN-RELATED"/>
    <property type="match status" value="1"/>
</dbReference>
<accession>A0A6G0YN50</accession>
<evidence type="ECO:0000313" key="4">
    <source>
        <dbReference type="Proteomes" id="UP000478052"/>
    </source>
</evidence>
<name>A0A6G0YN50_APHCR</name>
<evidence type="ECO:0000259" key="1">
    <source>
        <dbReference type="Pfam" id="PF05699"/>
    </source>
</evidence>
<dbReference type="InterPro" id="IPR052958">
    <property type="entry name" value="IFN-induced_PKR_regulator"/>
</dbReference>
<feature type="domain" description="DUF4371" evidence="2">
    <location>
        <begin position="238"/>
        <end position="383"/>
    </location>
</feature>
<dbReference type="Proteomes" id="UP000478052">
    <property type="component" value="Unassembled WGS sequence"/>
</dbReference>
<feature type="domain" description="HAT C-terminal dimerisation" evidence="1">
    <location>
        <begin position="673"/>
        <end position="730"/>
    </location>
</feature>
<dbReference type="PANTHER" id="PTHR46289:SF17">
    <property type="entry name" value="HAT C-TERMINAL DIMERISATION DOMAIN-CONTAINING PROTEIN"/>
    <property type="match status" value="1"/>
</dbReference>
<evidence type="ECO:0000313" key="3">
    <source>
        <dbReference type="EMBL" id="KAF0759078.1"/>
    </source>
</evidence>
<dbReference type="SUPFAM" id="SSF53098">
    <property type="entry name" value="Ribonuclease H-like"/>
    <property type="match status" value="1"/>
</dbReference>
<proteinExistence type="predicted"/>
<evidence type="ECO:0000259" key="2">
    <source>
        <dbReference type="Pfam" id="PF14291"/>
    </source>
</evidence>
<dbReference type="Pfam" id="PF14291">
    <property type="entry name" value="DUF4371"/>
    <property type="match status" value="1"/>
</dbReference>
<gene>
    <name evidence="3" type="ORF">FWK35_00012258</name>
</gene>
<dbReference type="OrthoDB" id="6605447at2759"/>
<comment type="caution">
    <text evidence="3">The sequence shown here is derived from an EMBL/GenBank/DDBJ whole genome shotgun (WGS) entry which is preliminary data.</text>
</comment>
<reference evidence="3 4" key="1">
    <citation type="submission" date="2019-08" db="EMBL/GenBank/DDBJ databases">
        <title>Whole genome of Aphis craccivora.</title>
        <authorList>
            <person name="Voronova N.V."/>
            <person name="Shulinski R.S."/>
            <person name="Bandarenka Y.V."/>
            <person name="Zhorov D.G."/>
            <person name="Warner D."/>
        </authorList>
    </citation>
    <scope>NUCLEOTIDE SEQUENCE [LARGE SCALE GENOMIC DNA]</scope>
    <source>
        <strain evidence="3">180601</strain>
        <tissue evidence="3">Whole Body</tissue>
    </source>
</reference>
<dbReference type="InterPro" id="IPR012337">
    <property type="entry name" value="RNaseH-like_sf"/>
</dbReference>
<dbReference type="InterPro" id="IPR025398">
    <property type="entry name" value="DUF4371"/>
</dbReference>
<sequence length="763" mass="87225">MDIRSFLIKKKSDEDNASAMLEPHISKNTSVSAQVNSNPECSTTSTSINTVPTLTINYTPNDCESCPDLGFYINKSNLSDELKYKLLTNPYVPSDNYDFKNDNIAQKRNFKIEWLKQYRWLVYSKHLKGGLCKHCAVFRPVVKRGLLGAFIVSAFTKYKDFHFHAKKHNMQSEWHRDSVSQSKDFLKIMSNKEKSVIDKLNTAQHSQIEQNRKKLVPILSSIIFCATHDLAIRGKLSCSGNFHDLLKFRIESGDSVLSEHLSTCHSKAKYTSHRIQNELILLCGNVLCDQIVREVNTSLSFSLLADETSDIAGIEQLSIGVRYVDSSKTIREEFIGFSALQTLDAVGIATSILISVEKYGLDMNKLVGLGFDGCSVMAGKENGVQKIICDKYSKATFFHCASHRLNLVVNDLNAVTEIQNTVGVIKEVINFFRESVLRRKLVTNIPLLCDTQKLSHNNDSDFKVNTTTRTKAHQLSCATSTPQFIISLNIISKYSAQLEPVTNKLQAKSVDLYSVQNHIQDLLTIFNNNREQSDIVFNNIFNNSVFVAEKIGVEIKIPRTTCKQKNRSNYETNSAEHYYRLSIFIPYLDSLISSLSRRFSSTNKIAFSISLLHPTNIKKYAINDFKEKIKLISDHYEIENMIEESNIWYQYWIDKNLIDSQCDEISFVDLLAHCEYYPAIFQILNIFLSLPPTTCTIERSFSTLRRVKTWLRSTTEEDRLNGLCMMSLHRERVNANKDTFIQDVINMFGIKRRNLQFLFTDTE</sequence>
<dbReference type="AlphaFoldDB" id="A0A6G0YN50"/>
<protein>
    <submittedName>
        <fullName evidence="3">Zinc finger MYM-type protein 1-like</fullName>
    </submittedName>
</protein>
<dbReference type="Pfam" id="PF05699">
    <property type="entry name" value="Dimer_Tnp_hAT"/>
    <property type="match status" value="1"/>
</dbReference>
<organism evidence="3 4">
    <name type="scientific">Aphis craccivora</name>
    <name type="common">Cowpea aphid</name>
    <dbReference type="NCBI Taxonomy" id="307492"/>
    <lineage>
        <taxon>Eukaryota</taxon>
        <taxon>Metazoa</taxon>
        <taxon>Ecdysozoa</taxon>
        <taxon>Arthropoda</taxon>
        <taxon>Hexapoda</taxon>
        <taxon>Insecta</taxon>
        <taxon>Pterygota</taxon>
        <taxon>Neoptera</taxon>
        <taxon>Paraneoptera</taxon>
        <taxon>Hemiptera</taxon>
        <taxon>Sternorrhyncha</taxon>
        <taxon>Aphidomorpha</taxon>
        <taxon>Aphidoidea</taxon>
        <taxon>Aphididae</taxon>
        <taxon>Aphidini</taxon>
        <taxon>Aphis</taxon>
        <taxon>Aphis</taxon>
    </lineage>
</organism>
<dbReference type="GO" id="GO:0046983">
    <property type="term" value="F:protein dimerization activity"/>
    <property type="evidence" value="ECO:0007669"/>
    <property type="project" value="InterPro"/>
</dbReference>
<dbReference type="InterPro" id="IPR008906">
    <property type="entry name" value="HATC_C_dom"/>
</dbReference>